<keyword evidence="1" id="KW-0805">Transcription regulation</keyword>
<dbReference type="AlphaFoldDB" id="A0A839K2Y2"/>
<dbReference type="SUPFAM" id="SSF46689">
    <property type="entry name" value="Homeodomain-like"/>
    <property type="match status" value="2"/>
</dbReference>
<evidence type="ECO:0000313" key="6">
    <source>
        <dbReference type="Proteomes" id="UP000574276"/>
    </source>
</evidence>
<sequence length="280" mass="31921">MIESIMKKDVIYRCIGSNFTDGILACGYMTKPLKEQSQYNFVIDYYSCFVLLSGSGFYYTKDDVKIPIHPGDFVQRIPGENHSTEIIPDGNWLEFFISIGRTTYDYLRSLDLLPADSPVSKIYYDDNTIQMFSRLLQQLKEANDSQLPYLSLKAQEVILSTLNGIQKVPPKDALIHSIEEACRLLSSEVDNDVPLKDVASAINMSYENFRKQFTKIVGMSPSKYRIEQKMKHARLMLLSGVSIKETAVLTGYSDTYSFTKQFTHVTGMSPGRFKLSHHLR</sequence>
<dbReference type="Pfam" id="PF12833">
    <property type="entry name" value="HTH_18"/>
    <property type="match status" value="1"/>
</dbReference>
<evidence type="ECO:0000256" key="2">
    <source>
        <dbReference type="ARBA" id="ARBA00023125"/>
    </source>
</evidence>
<dbReference type="InterPro" id="IPR009057">
    <property type="entry name" value="Homeodomain-like_sf"/>
</dbReference>
<dbReference type="SUPFAM" id="SSF51215">
    <property type="entry name" value="Regulatory protein AraC"/>
    <property type="match status" value="1"/>
</dbReference>
<dbReference type="PANTHER" id="PTHR43280:SF2">
    <property type="entry name" value="HTH-TYPE TRANSCRIPTIONAL REGULATOR EXSA"/>
    <property type="match status" value="1"/>
</dbReference>
<dbReference type="Proteomes" id="UP000574276">
    <property type="component" value="Unassembled WGS sequence"/>
</dbReference>
<evidence type="ECO:0000313" key="5">
    <source>
        <dbReference type="EMBL" id="MBB2183976.1"/>
    </source>
</evidence>
<dbReference type="Gene3D" id="1.10.10.60">
    <property type="entry name" value="Homeodomain-like"/>
    <property type="match status" value="2"/>
</dbReference>
<keyword evidence="2" id="KW-0238">DNA-binding</keyword>
<organism evidence="5 6">
    <name type="scientific">Variimorphobacter saccharofermentans</name>
    <dbReference type="NCBI Taxonomy" id="2755051"/>
    <lineage>
        <taxon>Bacteria</taxon>
        <taxon>Bacillati</taxon>
        <taxon>Bacillota</taxon>
        <taxon>Clostridia</taxon>
        <taxon>Lachnospirales</taxon>
        <taxon>Lachnospiraceae</taxon>
        <taxon>Variimorphobacter</taxon>
    </lineage>
</organism>
<dbReference type="InterPro" id="IPR018062">
    <property type="entry name" value="HTH_AraC-typ_CS"/>
</dbReference>
<evidence type="ECO:0000256" key="3">
    <source>
        <dbReference type="ARBA" id="ARBA00023163"/>
    </source>
</evidence>
<dbReference type="InterPro" id="IPR018060">
    <property type="entry name" value="HTH_AraC"/>
</dbReference>
<keyword evidence="6" id="KW-1185">Reference proteome</keyword>
<comment type="caution">
    <text evidence="5">The sequence shown here is derived from an EMBL/GenBank/DDBJ whole genome shotgun (WGS) entry which is preliminary data.</text>
</comment>
<dbReference type="RefSeq" id="WP_228353586.1">
    <property type="nucleotide sequence ID" value="NZ_JACEGA010000001.1"/>
</dbReference>
<reference evidence="5 6" key="1">
    <citation type="submission" date="2020-07" db="EMBL/GenBank/DDBJ databases">
        <title>Characterization and genome sequencing of isolate MD1, a novel member within the family Lachnospiraceae.</title>
        <authorList>
            <person name="Rettenmaier R."/>
            <person name="Di Bello L."/>
            <person name="Zinser C."/>
            <person name="Scheitz K."/>
            <person name="Liebl W."/>
            <person name="Zverlov V."/>
        </authorList>
    </citation>
    <scope>NUCLEOTIDE SEQUENCE [LARGE SCALE GENOMIC DNA]</scope>
    <source>
        <strain evidence="5 6">MD1</strain>
    </source>
</reference>
<name>A0A839K2Y2_9FIRM</name>
<dbReference type="InterPro" id="IPR037923">
    <property type="entry name" value="HTH-like"/>
</dbReference>
<evidence type="ECO:0000259" key="4">
    <source>
        <dbReference type="PROSITE" id="PS01124"/>
    </source>
</evidence>
<dbReference type="SMART" id="SM00342">
    <property type="entry name" value="HTH_ARAC"/>
    <property type="match status" value="1"/>
</dbReference>
<protein>
    <submittedName>
        <fullName evidence="5">Helix-turn-helix transcriptional regulator</fullName>
    </submittedName>
</protein>
<dbReference type="EMBL" id="JACEGA010000001">
    <property type="protein sequence ID" value="MBB2183976.1"/>
    <property type="molecule type" value="Genomic_DNA"/>
</dbReference>
<feature type="domain" description="HTH araC/xylS-type" evidence="4">
    <location>
        <begin position="179"/>
        <end position="276"/>
    </location>
</feature>
<keyword evidence="3" id="KW-0804">Transcription</keyword>
<gene>
    <name evidence="5" type="ORF">H0486_13935</name>
</gene>
<dbReference type="PROSITE" id="PS00041">
    <property type="entry name" value="HTH_ARAC_FAMILY_1"/>
    <property type="match status" value="1"/>
</dbReference>
<dbReference type="PROSITE" id="PS01124">
    <property type="entry name" value="HTH_ARAC_FAMILY_2"/>
    <property type="match status" value="1"/>
</dbReference>
<accession>A0A839K2Y2</accession>
<dbReference type="PANTHER" id="PTHR43280">
    <property type="entry name" value="ARAC-FAMILY TRANSCRIPTIONAL REGULATOR"/>
    <property type="match status" value="1"/>
</dbReference>
<dbReference type="GO" id="GO:0003700">
    <property type="term" value="F:DNA-binding transcription factor activity"/>
    <property type="evidence" value="ECO:0007669"/>
    <property type="project" value="InterPro"/>
</dbReference>
<proteinExistence type="predicted"/>
<dbReference type="GO" id="GO:0043565">
    <property type="term" value="F:sequence-specific DNA binding"/>
    <property type="evidence" value="ECO:0007669"/>
    <property type="project" value="InterPro"/>
</dbReference>
<evidence type="ECO:0000256" key="1">
    <source>
        <dbReference type="ARBA" id="ARBA00023015"/>
    </source>
</evidence>